<dbReference type="CDD" id="cd24050">
    <property type="entry name" value="ASKHA_NBD_ANMK"/>
    <property type="match status" value="1"/>
</dbReference>
<dbReference type="GO" id="GO:0097175">
    <property type="term" value="P:1,6-anhydro-N-acetyl-beta-muramic acid catabolic process"/>
    <property type="evidence" value="ECO:0007669"/>
    <property type="project" value="UniProtKB-UniRule"/>
</dbReference>
<gene>
    <name evidence="1" type="primary">anmK</name>
    <name evidence="2" type="ORF">CWI84_03600</name>
</gene>
<dbReference type="EMBL" id="PIQH01000003">
    <property type="protein sequence ID" value="RUO80683.1"/>
    <property type="molecule type" value="Genomic_DNA"/>
</dbReference>
<keyword evidence="3" id="KW-1185">Reference proteome</keyword>
<protein>
    <recommendedName>
        <fullName evidence="1">Anhydro-N-acetylmuramic acid kinase</fullName>
        <ecNumber evidence="1">2.7.1.170</ecNumber>
    </recommendedName>
    <alternativeName>
        <fullName evidence="1">AnhMurNAc kinase</fullName>
    </alternativeName>
</protein>
<dbReference type="HAMAP" id="MF_01270">
    <property type="entry name" value="AnhMurNAc_kinase"/>
    <property type="match status" value="1"/>
</dbReference>
<evidence type="ECO:0000313" key="2">
    <source>
        <dbReference type="EMBL" id="RUO80683.1"/>
    </source>
</evidence>
<dbReference type="Proteomes" id="UP000287996">
    <property type="component" value="Unassembled WGS sequence"/>
</dbReference>
<evidence type="ECO:0000313" key="3">
    <source>
        <dbReference type="Proteomes" id="UP000287996"/>
    </source>
</evidence>
<feature type="binding site" evidence="1">
    <location>
        <begin position="12"/>
        <end position="19"/>
    </location>
    <ligand>
        <name>ATP</name>
        <dbReference type="ChEBI" id="CHEBI:30616"/>
    </ligand>
</feature>
<dbReference type="NCBIfam" id="NF007139">
    <property type="entry name" value="PRK09585.1-3"/>
    <property type="match status" value="1"/>
</dbReference>
<reference evidence="2 3" key="1">
    <citation type="journal article" date="2011" name="Front. Microbiol.">
        <title>Genomic signatures of strain selection and enhancement in Bacillus atrophaeus var. globigii, a historical biowarfare simulant.</title>
        <authorList>
            <person name="Gibbons H.S."/>
            <person name="Broomall S.M."/>
            <person name="McNew L.A."/>
            <person name="Daligault H."/>
            <person name="Chapman C."/>
            <person name="Bruce D."/>
            <person name="Karavis M."/>
            <person name="Krepps M."/>
            <person name="McGregor P.A."/>
            <person name="Hong C."/>
            <person name="Park K.H."/>
            <person name="Akmal A."/>
            <person name="Feldman A."/>
            <person name="Lin J.S."/>
            <person name="Chang W.E."/>
            <person name="Higgs B.W."/>
            <person name="Demirev P."/>
            <person name="Lindquist J."/>
            <person name="Liem A."/>
            <person name="Fochler E."/>
            <person name="Read T.D."/>
            <person name="Tapia R."/>
            <person name="Johnson S."/>
            <person name="Bishop-Lilly K.A."/>
            <person name="Detter C."/>
            <person name="Han C."/>
            <person name="Sozhamannan S."/>
            <person name="Rosenzweig C.N."/>
            <person name="Skowronski E.W."/>
        </authorList>
    </citation>
    <scope>NUCLEOTIDE SEQUENCE [LARGE SCALE GENOMIC DNA]</scope>
    <source>
        <strain evidence="2 3">CC-PW-9</strain>
    </source>
</reference>
<keyword evidence="1" id="KW-0119">Carbohydrate metabolism</keyword>
<dbReference type="SUPFAM" id="SSF53067">
    <property type="entry name" value="Actin-like ATPase domain"/>
    <property type="match status" value="1"/>
</dbReference>
<accession>A0A432ZS33</accession>
<keyword evidence="1 2" id="KW-0418">Kinase</keyword>
<proteinExistence type="inferred from homology"/>
<dbReference type="PANTHER" id="PTHR30605:SF0">
    <property type="entry name" value="ANHYDRO-N-ACETYLMURAMIC ACID KINASE"/>
    <property type="match status" value="1"/>
</dbReference>
<dbReference type="OrthoDB" id="9763949at2"/>
<dbReference type="RefSeq" id="WP_126841216.1">
    <property type="nucleotide sequence ID" value="NZ_PIQH01000003.1"/>
</dbReference>
<dbReference type="GO" id="GO:0006040">
    <property type="term" value="P:amino sugar metabolic process"/>
    <property type="evidence" value="ECO:0007669"/>
    <property type="project" value="InterPro"/>
</dbReference>
<dbReference type="InterPro" id="IPR043129">
    <property type="entry name" value="ATPase_NBD"/>
</dbReference>
<dbReference type="GO" id="GO:0016301">
    <property type="term" value="F:kinase activity"/>
    <property type="evidence" value="ECO:0007669"/>
    <property type="project" value="UniProtKB-KW"/>
</dbReference>
<dbReference type="GO" id="GO:0016773">
    <property type="term" value="F:phosphotransferase activity, alcohol group as acceptor"/>
    <property type="evidence" value="ECO:0007669"/>
    <property type="project" value="UniProtKB-UniRule"/>
</dbReference>
<organism evidence="2 3">
    <name type="scientific">Idiomarina tyrosinivorans</name>
    <dbReference type="NCBI Taxonomy" id="1445662"/>
    <lineage>
        <taxon>Bacteria</taxon>
        <taxon>Pseudomonadati</taxon>
        <taxon>Pseudomonadota</taxon>
        <taxon>Gammaproteobacteria</taxon>
        <taxon>Alteromonadales</taxon>
        <taxon>Idiomarinaceae</taxon>
        <taxon>Idiomarina</taxon>
    </lineage>
</organism>
<evidence type="ECO:0000256" key="1">
    <source>
        <dbReference type="HAMAP-Rule" id="MF_01270"/>
    </source>
</evidence>
<dbReference type="EC" id="2.7.1.170" evidence="1"/>
<dbReference type="Pfam" id="PF03702">
    <property type="entry name" value="AnmK"/>
    <property type="match status" value="1"/>
</dbReference>
<comment type="pathway">
    <text evidence="1">Amino-sugar metabolism; 1,6-anhydro-N-acetylmuramate degradation.</text>
</comment>
<comment type="similarity">
    <text evidence="1">Belongs to the anhydro-N-acetylmuramic acid kinase family.</text>
</comment>
<dbReference type="InterPro" id="IPR005338">
    <property type="entry name" value="Anhydro_N_Ac-Mur_kinase"/>
</dbReference>
<dbReference type="UniPathway" id="UPA00544"/>
<dbReference type="GO" id="GO:0005524">
    <property type="term" value="F:ATP binding"/>
    <property type="evidence" value="ECO:0007669"/>
    <property type="project" value="UniProtKB-UniRule"/>
</dbReference>
<comment type="function">
    <text evidence="1">Catalyzes the specific phosphorylation of 1,6-anhydro-N-acetylmuramic acid (anhMurNAc) with the simultaneous cleavage of the 1,6-anhydro ring, generating MurNAc-6-P. Is required for the utilization of anhMurNAc either imported from the medium or derived from its own cell wall murein, and thus plays a role in cell wall recycling.</text>
</comment>
<dbReference type="PANTHER" id="PTHR30605">
    <property type="entry name" value="ANHYDRO-N-ACETYLMURAMIC ACID KINASE"/>
    <property type="match status" value="1"/>
</dbReference>
<dbReference type="UniPathway" id="UPA00343"/>
<keyword evidence="1" id="KW-0067">ATP-binding</keyword>
<comment type="pathway">
    <text evidence="1">Cell wall biogenesis; peptidoglycan recycling.</text>
</comment>
<dbReference type="Gene3D" id="3.30.420.40">
    <property type="match status" value="2"/>
</dbReference>
<comment type="catalytic activity">
    <reaction evidence="1">
        <text>1,6-anhydro-N-acetyl-beta-muramate + ATP + H2O = N-acetyl-D-muramate 6-phosphate + ADP + H(+)</text>
        <dbReference type="Rhea" id="RHEA:24952"/>
        <dbReference type="ChEBI" id="CHEBI:15377"/>
        <dbReference type="ChEBI" id="CHEBI:15378"/>
        <dbReference type="ChEBI" id="CHEBI:30616"/>
        <dbReference type="ChEBI" id="CHEBI:58690"/>
        <dbReference type="ChEBI" id="CHEBI:58722"/>
        <dbReference type="ChEBI" id="CHEBI:456216"/>
        <dbReference type="EC" id="2.7.1.170"/>
    </reaction>
</comment>
<comment type="caution">
    <text evidence="2">The sequence shown here is derived from an EMBL/GenBank/DDBJ whole genome shotgun (WGS) entry which is preliminary data.</text>
</comment>
<keyword evidence="1" id="KW-0547">Nucleotide-binding</keyword>
<keyword evidence="1" id="KW-0808">Transferase</keyword>
<name>A0A432ZS33_9GAMM</name>
<dbReference type="GO" id="GO:0009254">
    <property type="term" value="P:peptidoglycan turnover"/>
    <property type="evidence" value="ECO:0007669"/>
    <property type="project" value="UniProtKB-UniRule"/>
</dbReference>
<sequence length="374" mass="40036">MAGDYYIGIMSGTSMDAIDAVVVDFANPKQAELRASYSLAMPRALQQSLLALCHSGDNEVERIAAAEAAFAEACALVVAEVLAQAQLKATDITAIASHGQTIRHQPQAKPPYTVQIGDPMRLALLTAIPVISEFRRKDILLGGEGAPLVPAYHQAVFARADQPTAILNLGGIANITWLPGAADAVTGFDTGPANTLLDQWYQAHHNGQGFDEGGNWAAQGQVHPQLLARLLSDPYFNRQPPKSTGRDDFHLPWLTAHIQACGDIAATDVQRTLVALSAKTVADAVERFLPQQPQRLYVCGGGALNPLLMEALQQALPRTITLATTEQLGVEPQWVEAMAFAWLGWCFEHKKPGNLPAVTGASSPAILGVKYLPD</sequence>
<dbReference type="AlphaFoldDB" id="A0A432ZS33"/>